<organism evidence="3 4">
    <name type="scientific">Microbulbifer okhotskensis</name>
    <dbReference type="NCBI Taxonomy" id="2926617"/>
    <lineage>
        <taxon>Bacteria</taxon>
        <taxon>Pseudomonadati</taxon>
        <taxon>Pseudomonadota</taxon>
        <taxon>Gammaproteobacteria</taxon>
        <taxon>Cellvibrionales</taxon>
        <taxon>Microbulbiferaceae</taxon>
        <taxon>Microbulbifer</taxon>
    </lineage>
</organism>
<dbReference type="AlphaFoldDB" id="A0A9X2EM15"/>
<proteinExistence type="inferred from homology"/>
<dbReference type="SUPFAM" id="SSF82771">
    <property type="entry name" value="GIY-YIG endonuclease"/>
    <property type="match status" value="1"/>
</dbReference>
<dbReference type="InterPro" id="IPR000305">
    <property type="entry name" value="GIY-YIG_endonuc"/>
</dbReference>
<evidence type="ECO:0000259" key="2">
    <source>
        <dbReference type="PROSITE" id="PS50164"/>
    </source>
</evidence>
<dbReference type="Gene3D" id="3.40.1440.10">
    <property type="entry name" value="GIY-YIG endonuclease"/>
    <property type="match status" value="1"/>
</dbReference>
<dbReference type="InterPro" id="IPR035901">
    <property type="entry name" value="GIY-YIG_endonuc_sf"/>
</dbReference>
<dbReference type="CDD" id="cd10456">
    <property type="entry name" value="GIY-YIG_UPF0213"/>
    <property type="match status" value="1"/>
</dbReference>
<comment type="similarity">
    <text evidence="1">Belongs to the UPF0213 family.</text>
</comment>
<gene>
    <name evidence="3" type="ORF">MO867_06860</name>
</gene>
<evidence type="ECO:0000313" key="4">
    <source>
        <dbReference type="Proteomes" id="UP001139028"/>
    </source>
</evidence>
<name>A0A9X2EM15_9GAMM</name>
<dbReference type="PANTHER" id="PTHR34477">
    <property type="entry name" value="UPF0213 PROTEIN YHBQ"/>
    <property type="match status" value="1"/>
</dbReference>
<keyword evidence="4" id="KW-1185">Reference proteome</keyword>
<dbReference type="PANTHER" id="PTHR34477:SF1">
    <property type="entry name" value="UPF0213 PROTEIN YHBQ"/>
    <property type="match status" value="1"/>
</dbReference>
<dbReference type="SMART" id="SM00465">
    <property type="entry name" value="GIYc"/>
    <property type="match status" value="1"/>
</dbReference>
<feature type="domain" description="GIY-YIG" evidence="2">
    <location>
        <begin position="24"/>
        <end position="102"/>
    </location>
</feature>
<dbReference type="EMBL" id="JALBWM010000019">
    <property type="protein sequence ID" value="MCO1334060.1"/>
    <property type="molecule type" value="Genomic_DNA"/>
</dbReference>
<evidence type="ECO:0000313" key="3">
    <source>
        <dbReference type="EMBL" id="MCO1334060.1"/>
    </source>
</evidence>
<sequence>MNSKIYFLNKRESSGKIMTEEQTNYWFLYLIRTASGALYTGITNNIERRFAEHCSNSRKTAKSLRGKGPLSLEYMVELPDKSSALKMEFEIKKWPKSKKENLILGCQPLPEADSHSHKNKFIL</sequence>
<dbReference type="Pfam" id="PF01541">
    <property type="entry name" value="GIY-YIG"/>
    <property type="match status" value="1"/>
</dbReference>
<evidence type="ECO:0000256" key="1">
    <source>
        <dbReference type="ARBA" id="ARBA00007435"/>
    </source>
</evidence>
<dbReference type="InterPro" id="IPR050190">
    <property type="entry name" value="UPF0213_domain"/>
</dbReference>
<protein>
    <submittedName>
        <fullName evidence="3">GIY-YIG nuclease family protein</fullName>
    </submittedName>
</protein>
<accession>A0A9X2EM15</accession>
<reference evidence="3" key="1">
    <citation type="journal article" date="2022" name="Arch. Microbiol.">
        <title>Microbulbifer okhotskensis sp. nov., isolated from a deep bottom sediment of the Okhotsk Sea.</title>
        <authorList>
            <person name="Romanenko L."/>
            <person name="Kurilenko V."/>
            <person name="Otstavnykh N."/>
            <person name="Velansky P."/>
            <person name="Isaeva M."/>
            <person name="Mikhailov V."/>
        </authorList>
    </citation>
    <scope>NUCLEOTIDE SEQUENCE</scope>
    <source>
        <strain evidence="3">OS29</strain>
    </source>
</reference>
<dbReference type="PROSITE" id="PS50164">
    <property type="entry name" value="GIY_YIG"/>
    <property type="match status" value="1"/>
</dbReference>
<dbReference type="Proteomes" id="UP001139028">
    <property type="component" value="Unassembled WGS sequence"/>
</dbReference>
<comment type="caution">
    <text evidence="3">The sequence shown here is derived from an EMBL/GenBank/DDBJ whole genome shotgun (WGS) entry which is preliminary data.</text>
</comment>